<dbReference type="OrthoDB" id="2155209at2759"/>
<feature type="coiled-coil region" evidence="2">
    <location>
        <begin position="12"/>
        <end position="141"/>
    </location>
</feature>
<dbReference type="Proteomes" id="UP000677228">
    <property type="component" value="Unassembled WGS sequence"/>
</dbReference>
<dbReference type="Proteomes" id="UP000682733">
    <property type="component" value="Unassembled WGS sequence"/>
</dbReference>
<dbReference type="Pfam" id="PF14916">
    <property type="entry name" value="CCDC92"/>
    <property type="match status" value="1"/>
</dbReference>
<evidence type="ECO:0000313" key="5">
    <source>
        <dbReference type="EMBL" id="CAF0769699.1"/>
    </source>
</evidence>
<evidence type="ECO:0000256" key="1">
    <source>
        <dbReference type="ARBA" id="ARBA00023054"/>
    </source>
</evidence>
<keyword evidence="9" id="KW-1185">Reference proteome</keyword>
<protein>
    <recommendedName>
        <fullName evidence="4">CCDC92/74 N-terminal domain-containing protein</fullName>
    </recommendedName>
</protein>
<name>A0A813WBH5_9BILA</name>
<dbReference type="Proteomes" id="UP000681722">
    <property type="component" value="Unassembled WGS sequence"/>
</dbReference>
<accession>A0A813WBH5</accession>
<evidence type="ECO:0000256" key="2">
    <source>
        <dbReference type="SAM" id="Coils"/>
    </source>
</evidence>
<comment type="caution">
    <text evidence="6">The sequence shown here is derived from an EMBL/GenBank/DDBJ whole genome shotgun (WGS) entry which is preliminary data.</text>
</comment>
<dbReference type="EMBL" id="CAJOBA010000698">
    <property type="protein sequence ID" value="CAF3550432.1"/>
    <property type="molecule type" value="Genomic_DNA"/>
</dbReference>
<keyword evidence="1 2" id="KW-0175">Coiled coil</keyword>
<dbReference type="EMBL" id="CAJNOQ010000934">
    <property type="protein sequence ID" value="CAF0852657.1"/>
    <property type="molecule type" value="Genomic_DNA"/>
</dbReference>
<gene>
    <name evidence="6" type="ORF">GPM918_LOCUS6155</name>
    <name evidence="5" type="ORF">OVA965_LOCUS3016</name>
    <name evidence="8" type="ORF">SRO942_LOCUS6155</name>
    <name evidence="7" type="ORF">TMI583_LOCUS3015</name>
</gene>
<evidence type="ECO:0000313" key="7">
    <source>
        <dbReference type="EMBL" id="CAF3550432.1"/>
    </source>
</evidence>
<dbReference type="EMBL" id="CAJOBC010000934">
    <property type="protein sequence ID" value="CAF3640255.1"/>
    <property type="molecule type" value="Genomic_DNA"/>
</dbReference>
<dbReference type="EMBL" id="CAJNOK010000698">
    <property type="protein sequence ID" value="CAF0769699.1"/>
    <property type="molecule type" value="Genomic_DNA"/>
</dbReference>
<evidence type="ECO:0000313" key="6">
    <source>
        <dbReference type="EMBL" id="CAF0852657.1"/>
    </source>
</evidence>
<dbReference type="InterPro" id="IPR039496">
    <property type="entry name" value="CCDC92/74_N"/>
</dbReference>
<feature type="region of interest" description="Disordered" evidence="3">
    <location>
        <begin position="201"/>
        <end position="235"/>
    </location>
</feature>
<organism evidence="6 9">
    <name type="scientific">Didymodactylos carnosus</name>
    <dbReference type="NCBI Taxonomy" id="1234261"/>
    <lineage>
        <taxon>Eukaryota</taxon>
        <taxon>Metazoa</taxon>
        <taxon>Spiralia</taxon>
        <taxon>Gnathifera</taxon>
        <taxon>Rotifera</taxon>
        <taxon>Eurotatoria</taxon>
        <taxon>Bdelloidea</taxon>
        <taxon>Philodinida</taxon>
        <taxon>Philodinidae</taxon>
        <taxon>Didymodactylos</taxon>
    </lineage>
</organism>
<dbReference type="Proteomes" id="UP000663829">
    <property type="component" value="Unassembled WGS sequence"/>
</dbReference>
<dbReference type="InterPro" id="IPR040370">
    <property type="entry name" value="CCDC74A/CCDC74B/CCDC92"/>
</dbReference>
<dbReference type="AlphaFoldDB" id="A0A813WBH5"/>
<evidence type="ECO:0000313" key="8">
    <source>
        <dbReference type="EMBL" id="CAF3640255.1"/>
    </source>
</evidence>
<evidence type="ECO:0000259" key="4">
    <source>
        <dbReference type="Pfam" id="PF14916"/>
    </source>
</evidence>
<sequence length="327" mass="37646">MEDIIPISSPSTKNLVQRLQNAEKSITFIQREHASTLQALHEEIAKLQNKCSELTFHLAIGGHIITNSSVETKLQLKIEQLENEILKYKKEVEILKKILNEKETKINSYETKLILNDRQHANDIRLQREKYRLLKADLEKRATIIAELTTQLHRERQLQTKRLGQILLPNKPILIRSNNQQQESQDISIKNDIETTISKRRLSARSSSLTNRTTDSSSKVLFPLKRPPTPPQSFINEKQHRITSPLPVTVWIPKTNIESYLNNQTTIESEQYIKRQKHLLINANITSPSFDTNFATKTIPMRVNGPLPPIVTRKVPIKALSNIQREA</sequence>
<dbReference type="PANTHER" id="PTHR14882">
    <property type="entry name" value="COILED-COIL DOMAIN-CONTAINING 74A"/>
    <property type="match status" value="1"/>
</dbReference>
<feature type="domain" description="CCDC92/74 N-terminal" evidence="4">
    <location>
        <begin position="17"/>
        <end position="63"/>
    </location>
</feature>
<evidence type="ECO:0000313" key="9">
    <source>
        <dbReference type="Proteomes" id="UP000663829"/>
    </source>
</evidence>
<dbReference type="PANTHER" id="PTHR14882:SF1">
    <property type="entry name" value="CCDC92 DOMAIN-CONTAINING PROTEIN"/>
    <property type="match status" value="1"/>
</dbReference>
<reference evidence="6" key="1">
    <citation type="submission" date="2021-02" db="EMBL/GenBank/DDBJ databases">
        <authorList>
            <person name="Nowell W R."/>
        </authorList>
    </citation>
    <scope>NUCLEOTIDE SEQUENCE</scope>
</reference>
<feature type="compositionally biased region" description="Low complexity" evidence="3">
    <location>
        <begin position="204"/>
        <end position="214"/>
    </location>
</feature>
<proteinExistence type="predicted"/>
<evidence type="ECO:0000256" key="3">
    <source>
        <dbReference type="SAM" id="MobiDB-lite"/>
    </source>
</evidence>